<dbReference type="EMBL" id="UINC01113498">
    <property type="protein sequence ID" value="SVC83146.1"/>
    <property type="molecule type" value="Genomic_DNA"/>
</dbReference>
<proteinExistence type="predicted"/>
<name>A0A382QCH3_9ZZZZ</name>
<evidence type="ECO:0000313" key="3">
    <source>
        <dbReference type="EMBL" id="SVC83146.1"/>
    </source>
</evidence>
<gene>
    <name evidence="3" type="ORF">METZ01_LOCUS336000</name>
</gene>
<dbReference type="InterPro" id="IPR051534">
    <property type="entry name" value="CBASS_pafABC_assoc_protein"/>
</dbReference>
<keyword evidence="1" id="KW-0175">Coiled coil</keyword>
<evidence type="ECO:0000259" key="2">
    <source>
        <dbReference type="Pfam" id="PF13280"/>
    </source>
</evidence>
<dbReference type="AlphaFoldDB" id="A0A382QCH3"/>
<feature type="non-terminal residue" evidence="3">
    <location>
        <position position="209"/>
    </location>
</feature>
<dbReference type="InterPro" id="IPR026881">
    <property type="entry name" value="WYL_dom"/>
</dbReference>
<dbReference type="PROSITE" id="PS52050">
    <property type="entry name" value="WYL"/>
    <property type="match status" value="1"/>
</dbReference>
<feature type="domain" description="WYL" evidence="2">
    <location>
        <begin position="151"/>
        <end position="209"/>
    </location>
</feature>
<evidence type="ECO:0000256" key="1">
    <source>
        <dbReference type="SAM" id="Coils"/>
    </source>
</evidence>
<dbReference type="PANTHER" id="PTHR34580:SF3">
    <property type="entry name" value="PROTEIN PAFB"/>
    <property type="match status" value="1"/>
</dbReference>
<protein>
    <recommendedName>
        <fullName evidence="2">WYL domain-containing protein</fullName>
    </recommendedName>
</protein>
<accession>A0A382QCH3</accession>
<dbReference type="Pfam" id="PF13280">
    <property type="entry name" value="WYL"/>
    <property type="match status" value="1"/>
</dbReference>
<organism evidence="3">
    <name type="scientific">marine metagenome</name>
    <dbReference type="NCBI Taxonomy" id="408172"/>
    <lineage>
        <taxon>unclassified sequences</taxon>
        <taxon>metagenomes</taxon>
        <taxon>ecological metagenomes</taxon>
    </lineage>
</organism>
<feature type="coiled-coil region" evidence="1">
    <location>
        <begin position="76"/>
        <end position="118"/>
    </location>
</feature>
<dbReference type="PANTHER" id="PTHR34580">
    <property type="match status" value="1"/>
</dbReference>
<reference evidence="3" key="1">
    <citation type="submission" date="2018-05" db="EMBL/GenBank/DDBJ databases">
        <authorList>
            <person name="Lanie J.A."/>
            <person name="Ng W.-L."/>
            <person name="Kazmierczak K.M."/>
            <person name="Andrzejewski T.M."/>
            <person name="Davidsen T.M."/>
            <person name="Wayne K.J."/>
            <person name="Tettelin H."/>
            <person name="Glass J.I."/>
            <person name="Rusch D."/>
            <person name="Podicherti R."/>
            <person name="Tsui H.-C.T."/>
            <person name="Winkler M.E."/>
        </authorList>
    </citation>
    <scope>NUCLEOTIDE SEQUENCE</scope>
</reference>
<sequence length="209" mass="24080">MRYEKFEDLLHLALEMQARRSGISLEDIQERFSVGRRTAMRMKDSIMRVFPQVDEMTADDRKKRWRIPGGVVNRLISFTAEELADLQAAVQILKRDNMKEASANLEDLSTKLKALMDTGVARRVEPDLEALLLAEGLAMRPGPKPRISSLVLEDLREAIKACQKVEIRHRNRVTNRLRSRIVCPYGFLYGNRHYLLAYDEGAGDYRKFA</sequence>